<reference evidence="1 2" key="1">
    <citation type="journal article" date="2010" name="Science">
        <title>Genomic comparison of the ants Camponotus floridanus and Harpegnathos saltator.</title>
        <authorList>
            <person name="Bonasio R."/>
            <person name="Zhang G."/>
            <person name="Ye C."/>
            <person name="Mutti N.S."/>
            <person name="Fang X."/>
            <person name="Qin N."/>
            <person name="Donahue G."/>
            <person name="Yang P."/>
            <person name="Li Q."/>
            <person name="Li C."/>
            <person name="Zhang P."/>
            <person name="Huang Z."/>
            <person name="Berger S.L."/>
            <person name="Reinberg D."/>
            <person name="Wang J."/>
            <person name="Liebig J."/>
        </authorList>
    </citation>
    <scope>NUCLEOTIDE SEQUENCE [LARGE SCALE GENOMIC DNA]</scope>
    <source>
        <strain evidence="1 2">R22 G/1</strain>
    </source>
</reference>
<dbReference type="AlphaFoldDB" id="E2BXN4"/>
<feature type="non-terminal residue" evidence="1">
    <location>
        <position position="1"/>
    </location>
</feature>
<gene>
    <name evidence="1" type="ORF">EAI_04873</name>
</gene>
<sequence length="80" mass="9732">LSKRICIKFCLRNDFSCARTVKMTRKCFADERMSQPRIYEWYKMFEQGRECVEDLTRALVKTFHFNSHRRTHIGEIKKLV</sequence>
<evidence type="ECO:0000313" key="2">
    <source>
        <dbReference type="Proteomes" id="UP000008237"/>
    </source>
</evidence>
<dbReference type="Proteomes" id="UP000008237">
    <property type="component" value="Unassembled WGS sequence"/>
</dbReference>
<dbReference type="InParanoid" id="E2BXN4"/>
<dbReference type="STRING" id="610380.E2BXN4"/>
<organism evidence="2">
    <name type="scientific">Harpegnathos saltator</name>
    <name type="common">Jerdon's jumping ant</name>
    <dbReference type="NCBI Taxonomy" id="610380"/>
    <lineage>
        <taxon>Eukaryota</taxon>
        <taxon>Metazoa</taxon>
        <taxon>Ecdysozoa</taxon>
        <taxon>Arthropoda</taxon>
        <taxon>Hexapoda</taxon>
        <taxon>Insecta</taxon>
        <taxon>Pterygota</taxon>
        <taxon>Neoptera</taxon>
        <taxon>Endopterygota</taxon>
        <taxon>Hymenoptera</taxon>
        <taxon>Apocrita</taxon>
        <taxon>Aculeata</taxon>
        <taxon>Formicoidea</taxon>
        <taxon>Formicidae</taxon>
        <taxon>Ponerinae</taxon>
        <taxon>Ponerini</taxon>
        <taxon>Harpegnathos</taxon>
    </lineage>
</organism>
<name>E2BXN4_HARSA</name>
<proteinExistence type="predicted"/>
<evidence type="ECO:0000313" key="1">
    <source>
        <dbReference type="EMBL" id="EFN79552.1"/>
    </source>
</evidence>
<protein>
    <submittedName>
        <fullName evidence="1">Uncharacterized protein FLJ37770</fullName>
    </submittedName>
</protein>
<accession>E2BXN4</accession>
<feature type="non-terminal residue" evidence="1">
    <location>
        <position position="80"/>
    </location>
</feature>
<keyword evidence="2" id="KW-1185">Reference proteome</keyword>
<dbReference type="EMBL" id="GL451281">
    <property type="protein sequence ID" value="EFN79552.1"/>
    <property type="molecule type" value="Genomic_DNA"/>
</dbReference>